<evidence type="ECO:0000259" key="2">
    <source>
        <dbReference type="Pfam" id="PF08775"/>
    </source>
</evidence>
<dbReference type="OrthoDB" id="5719994at2"/>
<dbReference type="CDD" id="cd16394">
    <property type="entry name" value="sopB_N"/>
    <property type="match status" value="1"/>
</dbReference>
<evidence type="ECO:0000313" key="3">
    <source>
        <dbReference type="EMBL" id="ATC88984.1"/>
    </source>
</evidence>
<dbReference type="InterPro" id="IPR010982">
    <property type="entry name" value="Lambda_DNA-bd_dom_sf"/>
</dbReference>
<dbReference type="KEGG" id="part:PARC_p0002"/>
<feature type="domain" description="ParB protein family C-terminal" evidence="2">
    <location>
        <begin position="238"/>
        <end position="357"/>
    </location>
</feature>
<dbReference type="Proteomes" id="UP000016505">
    <property type="component" value="Plasmid unnamed"/>
</dbReference>
<reference evidence="3" key="2">
    <citation type="submission" date="2015-03" db="EMBL/GenBank/DDBJ databases">
        <authorList>
            <person name="Murphy D."/>
        </authorList>
    </citation>
    <scope>NUCLEOTIDE SEQUENCE</scope>
    <source>
        <strain evidence="3">A 37-1-2</strain>
        <plasmid evidence="3">unnamed</plasmid>
    </source>
</reference>
<evidence type="ECO:0000256" key="1">
    <source>
        <dbReference type="ARBA" id="ARBA00023125"/>
    </source>
</evidence>
<geneLocation type="plasmid" evidence="3">
    <name>unnamed</name>
</geneLocation>
<keyword evidence="1" id="KW-0238">DNA-binding</keyword>
<dbReference type="EMBL" id="CP011027">
    <property type="protein sequence ID" value="ATC88984.1"/>
    <property type="molecule type" value="Genomic_DNA"/>
</dbReference>
<dbReference type="InterPro" id="IPR004437">
    <property type="entry name" value="ParB/RepB/Spo0J"/>
</dbReference>
<proteinExistence type="predicted"/>
<dbReference type="GO" id="GO:0003677">
    <property type="term" value="F:DNA binding"/>
    <property type="evidence" value="ECO:0007669"/>
    <property type="project" value="UniProtKB-KW"/>
</dbReference>
<dbReference type="PANTHER" id="PTHR38973">
    <property type="entry name" value="PLASMID PARTITIONING CONTROL PROTEIN-RELATED"/>
    <property type="match status" value="1"/>
</dbReference>
<keyword evidence="3" id="KW-0614">Plasmid</keyword>
<dbReference type="Pfam" id="PF08775">
    <property type="entry name" value="ParB"/>
    <property type="match status" value="1"/>
</dbReference>
<dbReference type="AlphaFoldDB" id="A0A290S9Z1"/>
<dbReference type="Gene3D" id="1.10.10.2830">
    <property type="match status" value="1"/>
</dbReference>
<name>A0A290S9Z1_9GAMM</name>
<dbReference type="PANTHER" id="PTHR38973:SF1">
    <property type="entry name" value="PLASMID PARTITION PROTEIN B"/>
    <property type="match status" value="1"/>
</dbReference>
<sequence length="360" mass="40002">MARKRGIRSPLGNAVGAQDAIESGQKSNIESLAKQLKAEITGSKLSLMDVLQTHLGISNVGESVSWKLKSGKIAQFVPITLSYQQVKELTSVTFEVNGRDQSGLTKESLQDLDSLCIQQYYPAIGRRVNGVIDLLDGSRRRARFLLEAGKINSFKILVTDDDISSGDAKALAKQLQVSKEHNLREIGMRCQLESQLYEKKYNKKLTQSELAEEMGLSQAKVSKALTAASIDSAIIELFPDISLLSHSDYKVLNTVQKTLGENVNEFIKDIESNIININSELVQDDYKEAVLKIVTDAIKTYKPKPTEQAIVTPLANFSKKNTYARKRVKGRKFAYEFSQLTKEVQDTLDQAIAKVLQDSL</sequence>
<dbReference type="InterPro" id="IPR014884">
    <property type="entry name" value="ParB_fam_C"/>
</dbReference>
<accession>A0A290S9Z1</accession>
<organism evidence="3">
    <name type="scientific">Pseudoalteromonas arctica A 37-1-2</name>
    <dbReference type="NCBI Taxonomy" id="1117313"/>
    <lineage>
        <taxon>Bacteria</taxon>
        <taxon>Pseudomonadati</taxon>
        <taxon>Pseudomonadota</taxon>
        <taxon>Gammaproteobacteria</taxon>
        <taxon>Alteromonadales</taxon>
        <taxon>Pseudoalteromonadaceae</taxon>
        <taxon>Pseudoalteromonas</taxon>
    </lineage>
</organism>
<reference evidence="3" key="1">
    <citation type="journal article" date="2012" name="J. Bacteriol.">
        <title>Genome sequences of type strains of seven species of the marine bacterium Pseudoalteromonas.</title>
        <authorList>
            <person name="Xie B.B."/>
            <person name="Shu Y.L."/>
            <person name="Qin Q.L."/>
            <person name="Rong J.C."/>
            <person name="Zhang X.Y."/>
            <person name="Chen X.L."/>
            <person name="Shi M."/>
            <person name="He H.L."/>
            <person name="Zhou B.C."/>
            <person name="Zhang Y.Z."/>
        </authorList>
    </citation>
    <scope>NUCLEOTIDE SEQUENCE [LARGE SCALE GENOMIC DNA]</scope>
    <source>
        <strain evidence="3">A 37-1-2</strain>
        <plasmid evidence="3">unnamed</plasmid>
    </source>
</reference>
<dbReference type="RefSeq" id="WP_010554745.1">
    <property type="nucleotide sequence ID" value="NZ_CP011027.1"/>
</dbReference>
<dbReference type="SUPFAM" id="SSF47413">
    <property type="entry name" value="lambda repressor-like DNA-binding domains"/>
    <property type="match status" value="1"/>
</dbReference>
<protein>
    <submittedName>
        <fullName evidence="3">Chromosome partitioning protein, ParB family</fullName>
    </submittedName>
</protein>
<dbReference type="NCBIfam" id="TIGR00180">
    <property type="entry name" value="parB_part"/>
    <property type="match status" value="1"/>
</dbReference>
<gene>
    <name evidence="3" type="primary">parB</name>
    <name evidence="3" type="ORF">PARC_p0002</name>
</gene>